<name>A0A5C5VKC4_9BACT</name>
<evidence type="ECO:0000313" key="2">
    <source>
        <dbReference type="EMBL" id="TWT38511.1"/>
    </source>
</evidence>
<organism evidence="2 3">
    <name type="scientific">Blastopirellula retiformator</name>
    <dbReference type="NCBI Taxonomy" id="2527970"/>
    <lineage>
        <taxon>Bacteria</taxon>
        <taxon>Pseudomonadati</taxon>
        <taxon>Planctomycetota</taxon>
        <taxon>Planctomycetia</taxon>
        <taxon>Pirellulales</taxon>
        <taxon>Pirellulaceae</taxon>
        <taxon>Blastopirellula</taxon>
    </lineage>
</organism>
<keyword evidence="1" id="KW-0472">Membrane</keyword>
<sequence length="158" mass="17772">MTTEMSEKWASPIHQAVKETLVAMQFRLSTLGLVVLWFAVLLALGKAGGVESFLMFLNFSGFFLPIFIANVYLRISVSFLMTTFAVDAMLAIIFWTFDQHSTATLVETALELLPRAAIVGLIAVAFSCGVRWLAVLVYRDMVFVRQKRRELAERNQTT</sequence>
<evidence type="ECO:0000313" key="3">
    <source>
        <dbReference type="Proteomes" id="UP000318878"/>
    </source>
</evidence>
<gene>
    <name evidence="2" type="ORF">Enr8_02040</name>
</gene>
<accession>A0A5C5VKC4</accession>
<feature type="transmembrane region" description="Helical" evidence="1">
    <location>
        <begin position="53"/>
        <end position="72"/>
    </location>
</feature>
<keyword evidence="1" id="KW-1133">Transmembrane helix</keyword>
<dbReference type="Proteomes" id="UP000318878">
    <property type="component" value="Unassembled WGS sequence"/>
</dbReference>
<dbReference type="EMBL" id="SJPF01000001">
    <property type="protein sequence ID" value="TWT38511.1"/>
    <property type="molecule type" value="Genomic_DNA"/>
</dbReference>
<feature type="transmembrane region" description="Helical" evidence="1">
    <location>
        <begin position="79"/>
        <end position="97"/>
    </location>
</feature>
<feature type="transmembrane region" description="Helical" evidence="1">
    <location>
        <begin position="117"/>
        <end position="138"/>
    </location>
</feature>
<dbReference type="AlphaFoldDB" id="A0A5C5VKC4"/>
<evidence type="ECO:0000256" key="1">
    <source>
        <dbReference type="SAM" id="Phobius"/>
    </source>
</evidence>
<protein>
    <submittedName>
        <fullName evidence="2">Uncharacterized protein</fullName>
    </submittedName>
</protein>
<feature type="transmembrane region" description="Helical" evidence="1">
    <location>
        <begin position="28"/>
        <end position="47"/>
    </location>
</feature>
<comment type="caution">
    <text evidence="2">The sequence shown here is derived from an EMBL/GenBank/DDBJ whole genome shotgun (WGS) entry which is preliminary data.</text>
</comment>
<keyword evidence="3" id="KW-1185">Reference proteome</keyword>
<reference evidence="2 3" key="1">
    <citation type="submission" date="2019-02" db="EMBL/GenBank/DDBJ databases">
        <title>Deep-cultivation of Planctomycetes and their phenomic and genomic characterization uncovers novel biology.</title>
        <authorList>
            <person name="Wiegand S."/>
            <person name="Jogler M."/>
            <person name="Boedeker C."/>
            <person name="Pinto D."/>
            <person name="Vollmers J."/>
            <person name="Rivas-Marin E."/>
            <person name="Kohn T."/>
            <person name="Peeters S.H."/>
            <person name="Heuer A."/>
            <person name="Rast P."/>
            <person name="Oberbeckmann S."/>
            <person name="Bunk B."/>
            <person name="Jeske O."/>
            <person name="Meyerdierks A."/>
            <person name="Storesund J.E."/>
            <person name="Kallscheuer N."/>
            <person name="Luecker S."/>
            <person name="Lage O.M."/>
            <person name="Pohl T."/>
            <person name="Merkel B.J."/>
            <person name="Hornburger P."/>
            <person name="Mueller R.-W."/>
            <person name="Bruemmer F."/>
            <person name="Labrenz M."/>
            <person name="Spormann A.M."/>
            <person name="Op Den Camp H."/>
            <person name="Overmann J."/>
            <person name="Amann R."/>
            <person name="Jetten M.S.M."/>
            <person name="Mascher T."/>
            <person name="Medema M.H."/>
            <person name="Devos D.P."/>
            <person name="Kaster A.-K."/>
            <person name="Ovreas L."/>
            <person name="Rohde M."/>
            <person name="Galperin M.Y."/>
            <person name="Jogler C."/>
        </authorList>
    </citation>
    <scope>NUCLEOTIDE SEQUENCE [LARGE SCALE GENOMIC DNA]</scope>
    <source>
        <strain evidence="2 3">Enr8</strain>
    </source>
</reference>
<dbReference type="RefSeq" id="WP_146428755.1">
    <property type="nucleotide sequence ID" value="NZ_SJPF01000001.1"/>
</dbReference>
<keyword evidence="1" id="KW-0812">Transmembrane</keyword>
<proteinExistence type="predicted"/>